<organism evidence="2 3">
    <name type="scientific">Malassezia vespertilionis</name>
    <dbReference type="NCBI Taxonomy" id="2020962"/>
    <lineage>
        <taxon>Eukaryota</taxon>
        <taxon>Fungi</taxon>
        <taxon>Dikarya</taxon>
        <taxon>Basidiomycota</taxon>
        <taxon>Ustilaginomycotina</taxon>
        <taxon>Malasseziomycetes</taxon>
        <taxon>Malasseziales</taxon>
        <taxon>Malasseziaceae</taxon>
        <taxon>Malassezia</taxon>
    </lineage>
</organism>
<dbReference type="InterPro" id="IPR013943">
    <property type="entry name" value="Pet127"/>
</dbReference>
<dbReference type="AlphaFoldDB" id="A0A2N1JDG5"/>
<dbReference type="Proteomes" id="UP000232875">
    <property type="component" value="Unassembled WGS sequence"/>
</dbReference>
<protein>
    <submittedName>
        <fullName evidence="2">Pet127p</fullName>
    </submittedName>
</protein>
<dbReference type="PANTHER" id="PTHR31014">
    <property type="entry name" value="MITOCHONDRIAL TRANSLATION SYSTEM COMPONENT PET127-RELATED"/>
    <property type="match status" value="1"/>
</dbReference>
<evidence type="ECO:0000256" key="1">
    <source>
        <dbReference type="SAM" id="MobiDB-lite"/>
    </source>
</evidence>
<accession>A0A2N1JDG5</accession>
<proteinExistence type="predicted"/>
<dbReference type="PANTHER" id="PTHR31014:SF0">
    <property type="entry name" value="MITOCHONDRIAL TRANSLATION SYSTEM COMPONENT PET127-RELATED"/>
    <property type="match status" value="1"/>
</dbReference>
<gene>
    <name evidence="2" type="primary">PET127</name>
    <name evidence="2" type="ORF">MVES_001681</name>
</gene>
<keyword evidence="3" id="KW-1185">Reference proteome</keyword>
<evidence type="ECO:0000313" key="2">
    <source>
        <dbReference type="EMBL" id="PKI84600.1"/>
    </source>
</evidence>
<evidence type="ECO:0000313" key="3">
    <source>
        <dbReference type="Proteomes" id="UP000232875"/>
    </source>
</evidence>
<feature type="region of interest" description="Disordered" evidence="1">
    <location>
        <begin position="542"/>
        <end position="597"/>
    </location>
</feature>
<name>A0A2N1JDG5_9BASI</name>
<reference evidence="2 3" key="1">
    <citation type="submission" date="2017-10" db="EMBL/GenBank/DDBJ databases">
        <title>A novel species of cold-tolerant Malassezia isolated from bats.</title>
        <authorList>
            <person name="Lorch J.M."/>
            <person name="Palmer J.M."/>
            <person name="Vanderwolf K.J."/>
            <person name="Schmidt K.Z."/>
            <person name="Verant M.L."/>
            <person name="Weller T.J."/>
            <person name="Blehert D.S."/>
        </authorList>
    </citation>
    <scope>NUCLEOTIDE SEQUENCE [LARGE SCALE GENOMIC DNA]</scope>
    <source>
        <strain evidence="2 3">NWHC:44797-103</strain>
    </source>
</reference>
<dbReference type="STRING" id="2020962.A0A2N1JDG5"/>
<sequence>MVRLEQSHDSDAKAGRLSPNDVLIETVEPLREMQIASLAHGLDRVLFNTGIHWLRDKNSGIYNFDPRIRNVLDVDLFDYGALPPYLTSSRDPELLKITEKEKKKYCGSTSSMTGLLSHCYYLLSRWKEPELKGFSASFGDMSTGFSEGAKLPVSICLTRQPTGFYAIDADKVTDGDIDNNNYVLTSLGKSLEKFLTAAPDEYAKYERVNSWKLDKEARERKEAYHYAKTSKLLMRSQLDCQDLRLPRKTFDLKTRAVVSVRHDRANYVEAGGYQIDHVNGLWESFEREYWDMARAAFLKYNFQARIGHMDGIFVAYHNTAQIFGFQYISLDEMNKALFGSTEMGDMAYRLCLGLLEQILDKATETFPDESLHISLETRFGTGTMHVIVQGAESKKITQLDVSMDRYLNDALVRGPVDATALYGPLSEAQLEDMRCGRTKLPGKKGLSWHVEYAIAPRHDLTEDQIRKHLGEIRRRQQALQVMCQPNVDLLNAREEHRVNVLAKRSKSLGRFLHERENGIAVGMPLAPGQLSTRELVKKKAPSVANSIPQPPNHGDQQIKWQRMPDVTTRKLRDLSRHGRERAEAREANDPLKLYDTT</sequence>
<feature type="compositionally biased region" description="Basic and acidic residues" evidence="1">
    <location>
        <begin position="567"/>
        <end position="589"/>
    </location>
</feature>
<dbReference type="Pfam" id="PF08634">
    <property type="entry name" value="Pet127"/>
    <property type="match status" value="1"/>
</dbReference>
<dbReference type="OrthoDB" id="10249045at2759"/>
<dbReference type="GO" id="GO:0005740">
    <property type="term" value="C:mitochondrial envelope"/>
    <property type="evidence" value="ECO:0007669"/>
    <property type="project" value="TreeGrafter"/>
</dbReference>
<dbReference type="GO" id="GO:0000964">
    <property type="term" value="P:mitochondrial RNA 5'-end processing"/>
    <property type="evidence" value="ECO:0007669"/>
    <property type="project" value="TreeGrafter"/>
</dbReference>
<dbReference type="EMBL" id="KZ454989">
    <property type="protein sequence ID" value="PKI84600.1"/>
    <property type="molecule type" value="Genomic_DNA"/>
</dbReference>